<evidence type="ECO:0000313" key="2">
    <source>
        <dbReference type="Proteomes" id="UP001597374"/>
    </source>
</evidence>
<evidence type="ECO:0000313" key="1">
    <source>
        <dbReference type="EMBL" id="MFD2247843.1"/>
    </source>
</evidence>
<comment type="caution">
    <text evidence="1">The sequence shown here is derived from an EMBL/GenBank/DDBJ whole genome shotgun (WGS) entry which is preliminary data.</text>
</comment>
<sequence length="154" mass="17356">MIKGLSSSTILILLVGIIAYGQDKYLDPTGSYILRGKKLKEGEKGSYGELHVKLISKDRLAISFYYDKGYPSYNSGSFVDTLEYNYNRAVYIYNEAFDPSDCKLTFTFEKKAVVIKHEASNYNYSCGFGTGVIANTVMKKSSSKVPVIKDYWEN</sequence>
<dbReference type="EMBL" id="JBHUIM010000002">
    <property type="protein sequence ID" value="MFD2247843.1"/>
    <property type="molecule type" value="Genomic_DNA"/>
</dbReference>
<name>A0ABW5D1D4_9BACT</name>
<keyword evidence="2" id="KW-1185">Reference proteome</keyword>
<dbReference type="Proteomes" id="UP001597374">
    <property type="component" value="Unassembled WGS sequence"/>
</dbReference>
<proteinExistence type="predicted"/>
<reference evidence="2" key="1">
    <citation type="journal article" date="2019" name="Int. J. Syst. Evol. Microbiol.">
        <title>The Global Catalogue of Microorganisms (GCM) 10K type strain sequencing project: providing services to taxonomists for standard genome sequencing and annotation.</title>
        <authorList>
            <consortium name="The Broad Institute Genomics Platform"/>
            <consortium name="The Broad Institute Genome Sequencing Center for Infectious Disease"/>
            <person name="Wu L."/>
            <person name="Ma J."/>
        </authorList>
    </citation>
    <scope>NUCLEOTIDE SEQUENCE [LARGE SCALE GENOMIC DNA]</scope>
    <source>
        <strain evidence="2">CGMCC 4.1782</strain>
    </source>
</reference>
<accession>A0ABW5D1D4</accession>
<dbReference type="RefSeq" id="WP_250431027.1">
    <property type="nucleotide sequence ID" value="NZ_JALPRR010000003.1"/>
</dbReference>
<gene>
    <name evidence="1" type="ORF">ACFSKP_16370</name>
</gene>
<organism evidence="1 2">
    <name type="scientific">Pontibacter ruber</name>
    <dbReference type="NCBI Taxonomy" id="1343895"/>
    <lineage>
        <taxon>Bacteria</taxon>
        <taxon>Pseudomonadati</taxon>
        <taxon>Bacteroidota</taxon>
        <taxon>Cytophagia</taxon>
        <taxon>Cytophagales</taxon>
        <taxon>Hymenobacteraceae</taxon>
        <taxon>Pontibacter</taxon>
    </lineage>
</organism>
<protein>
    <submittedName>
        <fullName evidence="1">Uncharacterized protein</fullName>
    </submittedName>
</protein>